<dbReference type="CDD" id="cd03794">
    <property type="entry name" value="GT4_WbuB-like"/>
    <property type="match status" value="1"/>
</dbReference>
<feature type="domain" description="Glycosyltransferase subfamily 4-like N-terminal" evidence="2">
    <location>
        <begin position="21"/>
        <end position="208"/>
    </location>
</feature>
<name>A0A1I6IKJ5_9EURY</name>
<proteinExistence type="predicted"/>
<dbReference type="PANTHER" id="PTHR45947">
    <property type="entry name" value="SULFOQUINOVOSYL TRANSFERASE SQD2"/>
    <property type="match status" value="1"/>
</dbReference>
<dbReference type="Gene3D" id="3.40.50.2000">
    <property type="entry name" value="Glycogen Phosphorylase B"/>
    <property type="match status" value="2"/>
</dbReference>
<feature type="region of interest" description="Disordered" evidence="1">
    <location>
        <begin position="225"/>
        <end position="252"/>
    </location>
</feature>
<dbReference type="EMBL" id="FOYS01000006">
    <property type="protein sequence ID" value="SFR67218.1"/>
    <property type="molecule type" value="Genomic_DNA"/>
</dbReference>
<feature type="compositionally biased region" description="Low complexity" evidence="1">
    <location>
        <begin position="228"/>
        <end position="249"/>
    </location>
</feature>
<keyword evidence="4" id="KW-1185">Reference proteome</keyword>
<keyword evidence="3" id="KW-0808">Transferase</keyword>
<sequence>MGESEKRILVVSQQFPPDTSGHASRMMDMTSNLDAVGWNVDVLAPPPSFPHGEFDQQWYRTQRDTIDGVNVRRIWSWQPTESDPGVLSRLAYYITFALHATMWLLFNSRRYDVVLTTTPPIFTGLAGFVPSLTGTRWVVDVRDLWINASVSLGFIGEGGILERSSRGFQRQVLRRGDTIAVTTEMLGEALCEQYGAELAEKIIVVPNGVDMSRFGPGVESIPEASRLSVTAGETGETTTESVTESAMTSADASSGDRPVIVYVGNIGHAQDLESCIRAMSSVSHDAVLRLVGGGDIVPYLRTVVEEEGVEDRVEFVDPVPREEIPRVLAEADIGIAPLVKNEELAYAMPTKVYEYLGSGLPIVVTGCGELERFVDESGGGVHVDNDPEEIAATFEKLLADDAMRASMGTNGHEYVRNRYDRRRIAERLDDHVTNLVNSD</sequence>
<evidence type="ECO:0000313" key="4">
    <source>
        <dbReference type="Proteomes" id="UP000243250"/>
    </source>
</evidence>
<dbReference type="InterPro" id="IPR028098">
    <property type="entry name" value="Glyco_trans_4-like_N"/>
</dbReference>
<accession>A0A1I6IKJ5</accession>
<dbReference type="STRING" id="555875.SAMN04488124_3334"/>
<dbReference type="GO" id="GO:0016758">
    <property type="term" value="F:hexosyltransferase activity"/>
    <property type="evidence" value="ECO:0007669"/>
    <property type="project" value="TreeGrafter"/>
</dbReference>
<evidence type="ECO:0000313" key="3">
    <source>
        <dbReference type="EMBL" id="SFR67218.1"/>
    </source>
</evidence>
<dbReference type="Pfam" id="PF13692">
    <property type="entry name" value="Glyco_trans_1_4"/>
    <property type="match status" value="1"/>
</dbReference>
<dbReference type="Proteomes" id="UP000243250">
    <property type="component" value="Unassembled WGS sequence"/>
</dbReference>
<dbReference type="OrthoDB" id="132546at2157"/>
<dbReference type="PANTHER" id="PTHR45947:SF3">
    <property type="entry name" value="SULFOQUINOVOSYL TRANSFERASE SQD2"/>
    <property type="match status" value="1"/>
</dbReference>
<reference evidence="4" key="1">
    <citation type="submission" date="2016-10" db="EMBL/GenBank/DDBJ databases">
        <authorList>
            <person name="Varghese N."/>
            <person name="Submissions S."/>
        </authorList>
    </citation>
    <scope>NUCLEOTIDE SEQUENCE [LARGE SCALE GENOMIC DNA]</scope>
    <source>
        <strain evidence="4">CGMCC 1.8711</strain>
    </source>
</reference>
<organism evidence="3 4">
    <name type="scientific">Halogeometricum limi</name>
    <dbReference type="NCBI Taxonomy" id="555875"/>
    <lineage>
        <taxon>Archaea</taxon>
        <taxon>Methanobacteriati</taxon>
        <taxon>Methanobacteriota</taxon>
        <taxon>Stenosarchaea group</taxon>
        <taxon>Halobacteria</taxon>
        <taxon>Halobacteriales</taxon>
        <taxon>Haloferacaceae</taxon>
        <taxon>Halogeometricum</taxon>
    </lineage>
</organism>
<gene>
    <name evidence="3" type="ORF">SAMN04488124_3334</name>
</gene>
<evidence type="ECO:0000256" key="1">
    <source>
        <dbReference type="SAM" id="MobiDB-lite"/>
    </source>
</evidence>
<dbReference type="Pfam" id="PF13579">
    <property type="entry name" value="Glyco_trans_4_4"/>
    <property type="match status" value="1"/>
</dbReference>
<evidence type="ECO:0000259" key="2">
    <source>
        <dbReference type="Pfam" id="PF13579"/>
    </source>
</evidence>
<dbReference type="AlphaFoldDB" id="A0A1I6IKJ5"/>
<dbReference type="SUPFAM" id="SSF53756">
    <property type="entry name" value="UDP-Glycosyltransferase/glycogen phosphorylase"/>
    <property type="match status" value="1"/>
</dbReference>
<protein>
    <submittedName>
        <fullName evidence="3">Glycosyltransferase involved in cell wall bisynthesis</fullName>
    </submittedName>
</protein>
<dbReference type="InterPro" id="IPR050194">
    <property type="entry name" value="Glycosyltransferase_grp1"/>
</dbReference>
<dbReference type="RefSeq" id="WP_089883011.1">
    <property type="nucleotide sequence ID" value="NZ_FOYS01000006.1"/>
</dbReference>